<dbReference type="PROSITE" id="PS51898">
    <property type="entry name" value="TYR_RECOMBINASE"/>
    <property type="match status" value="1"/>
</dbReference>
<comment type="similarity">
    <text evidence="1">Belongs to the 'phage' integrase family.</text>
</comment>
<dbReference type="InterPro" id="IPR002104">
    <property type="entry name" value="Integrase_catalytic"/>
</dbReference>
<evidence type="ECO:0000313" key="6">
    <source>
        <dbReference type="Proteomes" id="UP000321769"/>
    </source>
</evidence>
<proteinExistence type="inferred from homology"/>
<dbReference type="Gene3D" id="1.10.443.10">
    <property type="entry name" value="Intergrase catalytic core"/>
    <property type="match status" value="1"/>
</dbReference>
<protein>
    <recommendedName>
        <fullName evidence="4">Tyr recombinase domain-containing protein</fullName>
    </recommendedName>
</protein>
<dbReference type="InterPro" id="IPR010998">
    <property type="entry name" value="Integrase_recombinase_N"/>
</dbReference>
<gene>
    <name evidence="5" type="ORF">AFL01nite_05740</name>
</gene>
<dbReference type="CDD" id="cd01189">
    <property type="entry name" value="INT_ICEBs1_C_like"/>
    <property type="match status" value="1"/>
</dbReference>
<evidence type="ECO:0000313" key="5">
    <source>
        <dbReference type="EMBL" id="GEO88247.1"/>
    </source>
</evidence>
<dbReference type="GO" id="GO:0006310">
    <property type="term" value="P:DNA recombination"/>
    <property type="evidence" value="ECO:0007669"/>
    <property type="project" value="UniProtKB-KW"/>
</dbReference>
<keyword evidence="6" id="KW-1185">Reference proteome</keyword>
<feature type="domain" description="Tyr recombinase" evidence="4">
    <location>
        <begin position="181"/>
        <end position="402"/>
    </location>
</feature>
<dbReference type="EMBL" id="BJZQ01000001">
    <property type="protein sequence ID" value="GEO88247.1"/>
    <property type="molecule type" value="Genomic_DNA"/>
</dbReference>
<dbReference type="GO" id="GO:0003677">
    <property type="term" value="F:DNA binding"/>
    <property type="evidence" value="ECO:0007669"/>
    <property type="project" value="UniProtKB-KW"/>
</dbReference>
<dbReference type="InterPro" id="IPR050090">
    <property type="entry name" value="Tyrosine_recombinase_XerCD"/>
</dbReference>
<accession>A0A512HS15</accession>
<comment type="caution">
    <text evidence="5">The sequence shown here is derived from an EMBL/GenBank/DDBJ whole genome shotgun (WGS) entry which is preliminary data.</text>
</comment>
<evidence type="ECO:0000256" key="3">
    <source>
        <dbReference type="ARBA" id="ARBA00023172"/>
    </source>
</evidence>
<dbReference type="SUPFAM" id="SSF56349">
    <property type="entry name" value="DNA breaking-rejoining enzymes"/>
    <property type="match status" value="1"/>
</dbReference>
<dbReference type="PANTHER" id="PTHR30349:SF64">
    <property type="entry name" value="PROPHAGE INTEGRASE INTD-RELATED"/>
    <property type="match status" value="1"/>
</dbReference>
<organism evidence="5 6">
    <name type="scientific">Aeromicrobium flavum</name>
    <dbReference type="NCBI Taxonomy" id="416568"/>
    <lineage>
        <taxon>Bacteria</taxon>
        <taxon>Bacillati</taxon>
        <taxon>Actinomycetota</taxon>
        <taxon>Actinomycetes</taxon>
        <taxon>Propionibacteriales</taxon>
        <taxon>Nocardioidaceae</taxon>
        <taxon>Aeromicrobium</taxon>
    </lineage>
</organism>
<name>A0A512HS15_9ACTN</name>
<keyword evidence="2" id="KW-0238">DNA-binding</keyword>
<evidence type="ECO:0000256" key="1">
    <source>
        <dbReference type="ARBA" id="ARBA00008857"/>
    </source>
</evidence>
<dbReference type="AlphaFoldDB" id="A0A512HS15"/>
<keyword evidence="3" id="KW-0233">DNA recombination</keyword>
<dbReference type="GO" id="GO:0015074">
    <property type="term" value="P:DNA integration"/>
    <property type="evidence" value="ECO:0007669"/>
    <property type="project" value="InterPro"/>
</dbReference>
<dbReference type="Pfam" id="PF00589">
    <property type="entry name" value="Phage_integrase"/>
    <property type="match status" value="1"/>
</dbReference>
<dbReference type="PANTHER" id="PTHR30349">
    <property type="entry name" value="PHAGE INTEGRASE-RELATED"/>
    <property type="match status" value="1"/>
</dbReference>
<dbReference type="InterPro" id="IPR011010">
    <property type="entry name" value="DNA_brk_join_enz"/>
</dbReference>
<evidence type="ECO:0000256" key="2">
    <source>
        <dbReference type="ARBA" id="ARBA00023125"/>
    </source>
</evidence>
<dbReference type="Gene3D" id="1.10.150.130">
    <property type="match status" value="1"/>
</dbReference>
<sequence>MAWIEQRKRADRGLSARVLWRLGGGRGAARQEETFSAGSNEQNLARAEGFKKMVEAAGNHWPDGWVKGEGFVRSRDDRYVPPQSFAEVAEEYVRQIVELSPGQRRRYLSQVRVLTLTEIRDARIFDRQIDAIAEKEIKAWLIDWDRALMTKANYHGLLFGIFTYAMERGHVVENPCARTAPKRSRIRQSQADLRFLTEAEFGTAALLAADAGDMLTLTVGTGLRFGEVTALWCSDIDLERGTVRVNKAWKRDGEDGETETPGWLKKLVRAKHAMRGHHLGNPKTPKSRRTITIAPAIVDLLHPYVEGRAADDFVFTSPTGLAIHNSDFYERVWQPLSVELQDAGVAPFRFHDLRHTHVAWLIAGGAPLPLIQARLGHESITTTIDTYGHLLPAGDELISEIVQTALEGRRIGAAVKIWPLYP</sequence>
<reference evidence="5 6" key="1">
    <citation type="submission" date="2019-07" db="EMBL/GenBank/DDBJ databases">
        <title>Whole genome shotgun sequence of Aeromicrobium flavum NBRC 107625.</title>
        <authorList>
            <person name="Hosoyama A."/>
            <person name="Uohara A."/>
            <person name="Ohji S."/>
            <person name="Ichikawa N."/>
        </authorList>
    </citation>
    <scope>NUCLEOTIDE SEQUENCE [LARGE SCALE GENOMIC DNA]</scope>
    <source>
        <strain evidence="5 6">NBRC 107625</strain>
    </source>
</reference>
<dbReference type="RefSeq" id="WP_186813786.1">
    <property type="nucleotide sequence ID" value="NZ_BAAAYQ010000001.1"/>
</dbReference>
<dbReference type="InterPro" id="IPR013762">
    <property type="entry name" value="Integrase-like_cat_sf"/>
</dbReference>
<evidence type="ECO:0000259" key="4">
    <source>
        <dbReference type="PROSITE" id="PS51898"/>
    </source>
</evidence>
<dbReference type="Proteomes" id="UP000321769">
    <property type="component" value="Unassembled WGS sequence"/>
</dbReference>